<evidence type="ECO:0000256" key="1">
    <source>
        <dbReference type="SAM" id="Phobius"/>
    </source>
</evidence>
<keyword evidence="1" id="KW-1133">Transmembrane helix</keyword>
<dbReference type="EMBL" id="JARTIK010000001">
    <property type="protein sequence ID" value="MED4677653.1"/>
    <property type="molecule type" value="Genomic_DNA"/>
</dbReference>
<dbReference type="RefSeq" id="WP_000468367.1">
    <property type="nucleotide sequence ID" value="NZ_JARTIK010000001.1"/>
</dbReference>
<keyword evidence="1" id="KW-0812">Transmembrane</keyword>
<reference evidence="2 3" key="1">
    <citation type="submission" date="2023-03" db="EMBL/GenBank/DDBJ databases">
        <title>Bacillus Genome Sequencing.</title>
        <authorList>
            <person name="Dunlap C."/>
        </authorList>
    </citation>
    <scope>NUCLEOTIDE SEQUENCE [LARGE SCALE GENOMIC DNA]</scope>
    <source>
        <strain evidence="2 3">NRS-319</strain>
    </source>
</reference>
<evidence type="ECO:0000313" key="2">
    <source>
        <dbReference type="EMBL" id="MED4677653.1"/>
    </source>
</evidence>
<gene>
    <name evidence="2" type="ORF">P9485_07250</name>
</gene>
<comment type="caution">
    <text evidence="2">The sequence shown here is derived from an EMBL/GenBank/DDBJ whole genome shotgun (WGS) entry which is preliminary data.</text>
</comment>
<evidence type="ECO:0008006" key="4">
    <source>
        <dbReference type="Google" id="ProtNLM"/>
    </source>
</evidence>
<keyword evidence="3" id="KW-1185">Reference proteome</keyword>
<dbReference type="Proteomes" id="UP001336122">
    <property type="component" value="Unassembled WGS sequence"/>
</dbReference>
<sequence length="81" mass="9685">MFHFLVRMNSKKLLFTTTTEKVVDDVNRFVRIFLISMIMSVVWLTIQEVIQMTLNYQIHDMLIGSVCFVIVYRFHDKLGLR</sequence>
<feature type="transmembrane region" description="Helical" evidence="1">
    <location>
        <begin position="58"/>
        <end position="75"/>
    </location>
</feature>
<keyword evidence="1" id="KW-0472">Membrane</keyword>
<evidence type="ECO:0000313" key="3">
    <source>
        <dbReference type="Proteomes" id="UP001336122"/>
    </source>
</evidence>
<feature type="transmembrane region" description="Helical" evidence="1">
    <location>
        <begin position="29"/>
        <end position="46"/>
    </location>
</feature>
<accession>A0ABU6P9I2</accession>
<organism evidence="2 3">
    <name type="scientific">Bacillus nitratireducens</name>
    <dbReference type="NCBI Taxonomy" id="2026193"/>
    <lineage>
        <taxon>Bacteria</taxon>
        <taxon>Bacillati</taxon>
        <taxon>Bacillota</taxon>
        <taxon>Bacilli</taxon>
        <taxon>Bacillales</taxon>
        <taxon>Bacillaceae</taxon>
        <taxon>Bacillus</taxon>
        <taxon>Bacillus cereus group</taxon>
    </lineage>
</organism>
<protein>
    <recommendedName>
        <fullName evidence="4">Group-specific protein</fullName>
    </recommendedName>
</protein>
<name>A0ABU6P9I2_9BACI</name>
<proteinExistence type="predicted"/>